<sequence>MCFYSSTSSLSSSCLPSHGLPTVHPSTCEHEASNTSIDLTHFSALKSIEAARPEPRVKCPADISVAGNMDVEPFANSPLEATTRHPTIVVLTRWGPFDMLIPRPGMRGPFWTSPTTRGSRGARLGIRHDAPDVSQLASENPADRRDGQGSSLFLSAFELRFPNEAATESEVRRSLGIYASTVPPGLTAHPISSQPNANALRHRRRHHQATTNLVSKSTFSERGPPQKPSAADPPLSKPAMMKAGKPDRRQSPP</sequence>
<dbReference type="Proteomes" id="UP000639643">
    <property type="component" value="Unassembled WGS sequence"/>
</dbReference>
<name>A0A8H6NE55_9PEZI</name>
<feature type="region of interest" description="Disordered" evidence="1">
    <location>
        <begin position="183"/>
        <end position="253"/>
    </location>
</feature>
<evidence type="ECO:0000313" key="2">
    <source>
        <dbReference type="EMBL" id="KAF6829231.1"/>
    </source>
</evidence>
<organism evidence="2 3">
    <name type="scientific">Colletotrichum musicola</name>
    <dbReference type="NCBI Taxonomy" id="2175873"/>
    <lineage>
        <taxon>Eukaryota</taxon>
        <taxon>Fungi</taxon>
        <taxon>Dikarya</taxon>
        <taxon>Ascomycota</taxon>
        <taxon>Pezizomycotina</taxon>
        <taxon>Sordariomycetes</taxon>
        <taxon>Hypocreomycetidae</taxon>
        <taxon>Glomerellales</taxon>
        <taxon>Glomerellaceae</taxon>
        <taxon>Colletotrichum</taxon>
        <taxon>Colletotrichum orchidearum species complex</taxon>
    </lineage>
</organism>
<evidence type="ECO:0000313" key="3">
    <source>
        <dbReference type="Proteomes" id="UP000639643"/>
    </source>
</evidence>
<evidence type="ECO:0000256" key="1">
    <source>
        <dbReference type="SAM" id="MobiDB-lite"/>
    </source>
</evidence>
<accession>A0A8H6NE55</accession>
<feature type="compositionally biased region" description="Polar residues" evidence="1">
    <location>
        <begin position="209"/>
        <end position="220"/>
    </location>
</feature>
<comment type="caution">
    <text evidence="2">The sequence shown here is derived from an EMBL/GenBank/DDBJ whole genome shotgun (WGS) entry which is preliminary data.</text>
</comment>
<proteinExistence type="predicted"/>
<protein>
    <submittedName>
        <fullName evidence="2">Uncharacterized protein</fullName>
    </submittedName>
</protein>
<reference evidence="2" key="1">
    <citation type="journal article" date="2020" name="Phytopathology">
        <title>Genome Sequence Resources of Colletotrichum truncatum, C. plurivorum, C. musicola, and C. sojae: Four Species Pathogenic to Soybean (Glycine max).</title>
        <authorList>
            <person name="Rogerio F."/>
            <person name="Boufleur T.R."/>
            <person name="Ciampi-Guillardi M."/>
            <person name="Sukno S.A."/>
            <person name="Thon M.R."/>
            <person name="Massola Junior N.S."/>
            <person name="Baroncelli R."/>
        </authorList>
    </citation>
    <scope>NUCLEOTIDE SEQUENCE</scope>
    <source>
        <strain evidence="2">LFN0074</strain>
    </source>
</reference>
<feature type="compositionally biased region" description="Basic and acidic residues" evidence="1">
    <location>
        <begin position="244"/>
        <end position="253"/>
    </location>
</feature>
<dbReference type="AlphaFoldDB" id="A0A8H6NE55"/>
<gene>
    <name evidence="2" type="ORF">CMUS01_08234</name>
</gene>
<keyword evidence="3" id="KW-1185">Reference proteome</keyword>
<dbReference type="EMBL" id="WIGM01000315">
    <property type="protein sequence ID" value="KAF6829231.1"/>
    <property type="molecule type" value="Genomic_DNA"/>
</dbReference>